<dbReference type="EMBL" id="JAPFQI010000002">
    <property type="protein sequence ID" value="MCW8085094.1"/>
    <property type="molecule type" value="Genomic_DNA"/>
</dbReference>
<dbReference type="Proteomes" id="UP001526430">
    <property type="component" value="Unassembled WGS sequence"/>
</dbReference>
<evidence type="ECO:0000313" key="1">
    <source>
        <dbReference type="EMBL" id="MCW8085094.1"/>
    </source>
</evidence>
<evidence type="ECO:0000313" key="2">
    <source>
        <dbReference type="Proteomes" id="UP001526430"/>
    </source>
</evidence>
<sequence>MEDFQSQPRVALLLDAHKTDPLVFYQFRTLTEALSPEIAVFLIYHAPKAEFMVRSNIIVLNDEEIFLRQSSLKRGTSQIIPGNPDLKMIRSAELLSEFDYYLRMEFDVLCVSPVRDTIFRTINRFITYDFVGARLVDKQRYPGFFWWNTLSVPESIGTALRPADIWKAFLPLCFCSRSFIESYRDALALGWRGHYEVTMPTIAALAGFKICDFESKWPGMTNDRNFRADKISDPQKLDSEFVHPVKDINLAMEMFGFREMAVACERSRE</sequence>
<keyword evidence="2" id="KW-1185">Reference proteome</keyword>
<protein>
    <recommendedName>
        <fullName evidence="3">DUF5672 domain-containing protein</fullName>
    </recommendedName>
</protein>
<proteinExistence type="predicted"/>
<organism evidence="1 2">
    <name type="scientific">Sabulicella glaciei</name>
    <dbReference type="NCBI Taxonomy" id="2984948"/>
    <lineage>
        <taxon>Bacteria</taxon>
        <taxon>Pseudomonadati</taxon>
        <taxon>Pseudomonadota</taxon>
        <taxon>Alphaproteobacteria</taxon>
        <taxon>Acetobacterales</taxon>
        <taxon>Acetobacteraceae</taxon>
        <taxon>Sabulicella</taxon>
    </lineage>
</organism>
<dbReference type="RefSeq" id="WP_301588939.1">
    <property type="nucleotide sequence ID" value="NZ_JAPFQI010000002.1"/>
</dbReference>
<accession>A0ABT3NSF9</accession>
<reference evidence="1 2" key="1">
    <citation type="submission" date="2022-10" db="EMBL/GenBank/DDBJ databases">
        <title>Roseococcus glaciei nov., sp. nov., isolated from glacier.</title>
        <authorList>
            <person name="Liu Q."/>
            <person name="Xin Y.-H."/>
        </authorList>
    </citation>
    <scope>NUCLEOTIDE SEQUENCE [LARGE SCALE GENOMIC DNA]</scope>
    <source>
        <strain evidence="1 2">MDT2-1-1</strain>
    </source>
</reference>
<gene>
    <name evidence="1" type="ORF">OF850_05595</name>
</gene>
<name>A0ABT3NSF9_9PROT</name>
<evidence type="ECO:0008006" key="3">
    <source>
        <dbReference type="Google" id="ProtNLM"/>
    </source>
</evidence>
<comment type="caution">
    <text evidence="1">The sequence shown here is derived from an EMBL/GenBank/DDBJ whole genome shotgun (WGS) entry which is preliminary data.</text>
</comment>